<dbReference type="InterPro" id="IPR011089">
    <property type="entry name" value="GmrSD_C"/>
</dbReference>
<gene>
    <name evidence="3" type="ORF">CEP74_01380</name>
    <name evidence="4" type="ORF">NCTC11951_01649</name>
</gene>
<feature type="domain" description="GmrSD restriction endonucleases N-terminal" evidence="1">
    <location>
        <begin position="13"/>
        <end position="247"/>
    </location>
</feature>
<sequence length="563" mass="67665">MAEMKTERKSVLDYLSKNKFLIPMYQRPYAWTLEECEQLWNDIVTFFNDEDRKPEDEYFLGSIVMYKQNNHQNIIDGQQRTISLSLLLKALYVKAFKDRSEETKNLVAMLESCLWDIDDISGKADYNASHLESDVITKEDEDILKQILTNEYRLENNDIETKIKKVKSNYEKNYLFFLLKSDEFAKENPTKWEKFCVVLLKSCILLPIECEGYDEDSRLENALRIFNTLNNRGIPLSDSDIFKSIIFKSKKTLERRKEFANKWKELEDKKDMDFIFRNYMHVIRARNKIKTSEIGLRVFFTKEYKNILQDDNIISEIEQLSKFWNDEFSDLYNNRSYQFYEVLNELPNEYWKYLDSAYYMYCQDKKINYYKNHENFLAKIIANFLVKLINKPTIAEVKPIVFNAYTSLYSKGELNFQTDSKQILENEILFKEQFFKANKLIPALLTLNLYIKYPNQKTDIKAEIEHIFPKTTQWRPSYTGWDKEEAKSYIESIGNKMWLEKRLNIKAGNNYFDEKKEKYKESNFLEAQELSKYTKNDWLKEDIEKRNEEIYNRLVDFFKQNID</sequence>
<dbReference type="AlphaFoldDB" id="A0A3S4ZDW2"/>
<evidence type="ECO:0000313" key="3">
    <source>
        <dbReference type="EMBL" id="AVL46564.1"/>
    </source>
</evidence>
<name>A0A3S4ZDW2_CAMJU</name>
<dbReference type="InterPro" id="IPR004919">
    <property type="entry name" value="GmrSD_N"/>
</dbReference>
<evidence type="ECO:0000313" key="4">
    <source>
        <dbReference type="EMBL" id="VEG62505.1"/>
    </source>
</evidence>
<dbReference type="Proteomes" id="UP000275504">
    <property type="component" value="Chromosome"/>
</dbReference>
<organism evidence="4 6">
    <name type="scientific">Campylobacter jejuni subsp. doylei</name>
    <dbReference type="NCBI Taxonomy" id="32021"/>
    <lineage>
        <taxon>Bacteria</taxon>
        <taxon>Pseudomonadati</taxon>
        <taxon>Campylobacterota</taxon>
        <taxon>Epsilonproteobacteria</taxon>
        <taxon>Campylobacterales</taxon>
        <taxon>Campylobacteraceae</taxon>
        <taxon>Campylobacter</taxon>
    </lineage>
</organism>
<dbReference type="OMA" id="QEEFHEY"/>
<accession>A0A3S4ZDW2</accession>
<evidence type="ECO:0000313" key="6">
    <source>
        <dbReference type="Proteomes" id="UP000275504"/>
    </source>
</evidence>
<evidence type="ECO:0000259" key="1">
    <source>
        <dbReference type="Pfam" id="PF03235"/>
    </source>
</evidence>
<dbReference type="Pfam" id="PF03235">
    <property type="entry name" value="GmrSD_N"/>
    <property type="match status" value="1"/>
</dbReference>
<evidence type="ECO:0000259" key="2">
    <source>
        <dbReference type="Pfam" id="PF07510"/>
    </source>
</evidence>
<reference evidence="4 6" key="2">
    <citation type="submission" date="2018-12" db="EMBL/GenBank/DDBJ databases">
        <authorList>
            <consortium name="Pathogen Informatics"/>
        </authorList>
    </citation>
    <scope>NUCLEOTIDE SEQUENCE [LARGE SCALE GENOMIC DNA]</scope>
    <source>
        <strain evidence="4 6">NCTC11951</strain>
    </source>
</reference>
<dbReference type="Pfam" id="PF07510">
    <property type="entry name" value="GmrSD_C"/>
    <property type="match status" value="1"/>
</dbReference>
<dbReference type="Proteomes" id="UP000239717">
    <property type="component" value="Chromosome"/>
</dbReference>
<dbReference type="EMBL" id="CP027403">
    <property type="protein sequence ID" value="AVL46564.1"/>
    <property type="molecule type" value="Genomic_DNA"/>
</dbReference>
<protein>
    <submittedName>
        <fullName evidence="3">DUF262 domain-containing protein</fullName>
    </submittedName>
    <submittedName>
        <fullName evidence="4">Uncharacterized conserved protein</fullName>
    </submittedName>
</protein>
<dbReference type="PANTHER" id="PTHR35149:SF2">
    <property type="entry name" value="DUF262 DOMAIN-CONTAINING PROTEIN"/>
    <property type="match status" value="1"/>
</dbReference>
<feature type="domain" description="GmrSD restriction endonucleases C-terminal" evidence="2">
    <location>
        <begin position="448"/>
        <end position="550"/>
    </location>
</feature>
<evidence type="ECO:0000313" key="5">
    <source>
        <dbReference type="Proteomes" id="UP000239717"/>
    </source>
</evidence>
<proteinExistence type="predicted"/>
<reference evidence="3 5" key="1">
    <citation type="submission" date="2018-03" db="EMBL/GenBank/DDBJ databases">
        <title>FDA dAtabase for Regulatory Grade micrObial Sequences (FDA-ARGOS): Supporting development and validation of Infectious Disease Dx tests.</title>
        <authorList>
            <person name="Kerrigan L."/>
            <person name="Tallon L.J."/>
            <person name="Sadzewicz L."/>
            <person name="Sengamalay N."/>
            <person name="Ott S."/>
            <person name="Godinez A."/>
            <person name="Nagaraj S."/>
            <person name="Vavikolanu K."/>
            <person name="Vyas G."/>
            <person name="Nadendla S."/>
            <person name="Aluvathingal J."/>
            <person name="Sichtig H."/>
        </authorList>
    </citation>
    <scope>NUCLEOTIDE SEQUENCE [LARGE SCALE GENOMIC DNA]</scope>
    <source>
        <strain evidence="3 5">FDAARGOS_295</strain>
    </source>
</reference>
<dbReference type="PANTHER" id="PTHR35149">
    <property type="entry name" value="SLL5132 PROTEIN"/>
    <property type="match status" value="1"/>
</dbReference>
<dbReference type="EMBL" id="LR134359">
    <property type="protein sequence ID" value="VEG62505.1"/>
    <property type="molecule type" value="Genomic_DNA"/>
</dbReference>